<dbReference type="EMBL" id="JAMSCK010000001">
    <property type="protein sequence ID" value="MCM8568530.1"/>
    <property type="molecule type" value="Genomic_DNA"/>
</dbReference>
<name>A0ABT0YZT0_9FLAO</name>
<feature type="transmembrane region" description="Helical" evidence="1">
    <location>
        <begin position="20"/>
        <end position="40"/>
    </location>
</feature>
<organism evidence="2 3">
    <name type="scientific">Gramella jeungdoensis</name>
    <dbReference type="NCBI Taxonomy" id="708091"/>
    <lineage>
        <taxon>Bacteria</taxon>
        <taxon>Pseudomonadati</taxon>
        <taxon>Bacteroidota</taxon>
        <taxon>Flavobacteriia</taxon>
        <taxon>Flavobacteriales</taxon>
        <taxon>Flavobacteriaceae</taxon>
        <taxon>Christiangramia</taxon>
    </lineage>
</organism>
<sequence>MTTENHNLNVFKVLFLIKGIFTILISFFPLIYIFMGMFIFNNEMQDHDHFGLTGLVFMVVGTVIFLFLMALGIVTILAGKFIGERRRYDFIFVIAVLNCFTGILGILLGIFTIIELVKPQVKQLFGKPV</sequence>
<accession>A0ABT0YZT0</accession>
<feature type="transmembrane region" description="Helical" evidence="1">
    <location>
        <begin position="52"/>
        <end position="78"/>
    </location>
</feature>
<protein>
    <recommendedName>
        <fullName evidence="4">DUF4190 domain-containing protein</fullName>
    </recommendedName>
</protein>
<evidence type="ECO:0008006" key="4">
    <source>
        <dbReference type="Google" id="ProtNLM"/>
    </source>
</evidence>
<gene>
    <name evidence="2" type="ORF">NE848_04020</name>
</gene>
<evidence type="ECO:0000313" key="2">
    <source>
        <dbReference type="EMBL" id="MCM8568530.1"/>
    </source>
</evidence>
<keyword evidence="1" id="KW-0812">Transmembrane</keyword>
<proteinExistence type="predicted"/>
<keyword evidence="3" id="KW-1185">Reference proteome</keyword>
<evidence type="ECO:0000313" key="3">
    <source>
        <dbReference type="Proteomes" id="UP001155077"/>
    </source>
</evidence>
<feature type="transmembrane region" description="Helical" evidence="1">
    <location>
        <begin position="90"/>
        <end position="114"/>
    </location>
</feature>
<dbReference type="Proteomes" id="UP001155077">
    <property type="component" value="Unassembled WGS sequence"/>
</dbReference>
<reference evidence="2" key="1">
    <citation type="submission" date="2022-06" db="EMBL/GenBank/DDBJ databases">
        <title>Gramella sediminis sp. nov., isolated from deep-sea sediment of the Indian Ocean.</title>
        <authorList>
            <person name="Yang L."/>
        </authorList>
    </citation>
    <scope>NUCLEOTIDE SEQUENCE</scope>
    <source>
        <strain evidence="2">HMD3159</strain>
    </source>
</reference>
<comment type="caution">
    <text evidence="2">The sequence shown here is derived from an EMBL/GenBank/DDBJ whole genome shotgun (WGS) entry which is preliminary data.</text>
</comment>
<keyword evidence="1" id="KW-1133">Transmembrane helix</keyword>
<dbReference type="RefSeq" id="WP_252110923.1">
    <property type="nucleotide sequence ID" value="NZ_JAMSCK010000001.1"/>
</dbReference>
<evidence type="ECO:0000256" key="1">
    <source>
        <dbReference type="SAM" id="Phobius"/>
    </source>
</evidence>
<keyword evidence="1" id="KW-0472">Membrane</keyword>